<reference evidence="4 5" key="1">
    <citation type="submission" date="2016-09" db="EMBL/GenBank/DDBJ databases">
        <authorList>
            <person name="Capua I."/>
            <person name="De Benedictis P."/>
            <person name="Joannis T."/>
            <person name="Lombin L.H."/>
            <person name="Cattoli G."/>
        </authorList>
    </citation>
    <scope>NUCLEOTIDE SEQUENCE [LARGE SCALE GENOMIC DNA]</scope>
    <source>
        <strain evidence="4 5">ISLP-3</strain>
    </source>
</reference>
<evidence type="ECO:0000313" key="4">
    <source>
        <dbReference type="EMBL" id="SDD65863.1"/>
    </source>
</evidence>
<evidence type="ECO:0000256" key="2">
    <source>
        <dbReference type="ARBA" id="ARBA00023027"/>
    </source>
</evidence>
<dbReference type="GO" id="GO:0016491">
    <property type="term" value="F:oxidoreductase activity"/>
    <property type="evidence" value="ECO:0007669"/>
    <property type="project" value="UniProtKB-KW"/>
</dbReference>
<dbReference type="SUPFAM" id="SSF51735">
    <property type="entry name" value="NAD(P)-binding Rossmann-fold domains"/>
    <property type="match status" value="1"/>
</dbReference>
<accession>A0A1G6WJJ6</accession>
<sequence length="293" mass="30490">MYDATSPVPDEHTDAEVLVVWGNPRGQLTDSATRLTRLRWIQALAAGPDVILAAGFAPEVRVTSGRSLHDGPVAEHTLALALTAVRRLDLMHDAQRSGRWARELGGVQSARPSTFPGLGTLNGAEVTIWGFGSIGQRLAPLLTALGANVVGVATTPGTRAGVPVIAAEGLPARLAETDILIGILPATPATAHAISADVLTQLPAHAWVINVGRGATLDEDALDHALRSGTLAGAALDVFDREPLPDGSLLWTTPNLIITPHAAGGRPQGAEALIKKNLAAYLAGEPLLNLVER</sequence>
<organism evidence="4 5">
    <name type="scientific">Sanguibacter gelidistatuariae</name>
    <dbReference type="NCBI Taxonomy" id="1814289"/>
    <lineage>
        <taxon>Bacteria</taxon>
        <taxon>Bacillati</taxon>
        <taxon>Actinomycetota</taxon>
        <taxon>Actinomycetes</taxon>
        <taxon>Micrococcales</taxon>
        <taxon>Sanguibacteraceae</taxon>
        <taxon>Sanguibacter</taxon>
    </lineage>
</organism>
<dbReference type="SUPFAM" id="SSF52283">
    <property type="entry name" value="Formate/glycerate dehydrogenase catalytic domain-like"/>
    <property type="match status" value="1"/>
</dbReference>
<feature type="domain" description="D-isomer specific 2-hydroxyacid dehydrogenase NAD-binding" evidence="3">
    <location>
        <begin position="78"/>
        <end position="263"/>
    </location>
</feature>
<dbReference type="Proteomes" id="UP000199039">
    <property type="component" value="Unassembled WGS sequence"/>
</dbReference>
<evidence type="ECO:0000259" key="3">
    <source>
        <dbReference type="Pfam" id="PF02826"/>
    </source>
</evidence>
<dbReference type="EMBL" id="FMYH01000009">
    <property type="protein sequence ID" value="SDD65863.1"/>
    <property type="molecule type" value="Genomic_DNA"/>
</dbReference>
<protein>
    <submittedName>
        <fullName evidence="4">Phosphoglycerate dehydrogenase</fullName>
    </submittedName>
</protein>
<dbReference type="STRING" id="1814289.SAMN05216410_3657"/>
<dbReference type="InterPro" id="IPR006140">
    <property type="entry name" value="D-isomer_DH_NAD-bd"/>
</dbReference>
<dbReference type="PANTHER" id="PTHR43333">
    <property type="entry name" value="2-HACID_DH_C DOMAIN-CONTAINING PROTEIN"/>
    <property type="match status" value="1"/>
</dbReference>
<keyword evidence="5" id="KW-1185">Reference proteome</keyword>
<evidence type="ECO:0000313" key="5">
    <source>
        <dbReference type="Proteomes" id="UP000199039"/>
    </source>
</evidence>
<gene>
    <name evidence="4" type="ORF">SAMN05216410_3657</name>
</gene>
<name>A0A1G6WJJ6_9MICO</name>
<dbReference type="InterPro" id="IPR036291">
    <property type="entry name" value="NAD(P)-bd_dom_sf"/>
</dbReference>
<dbReference type="PANTHER" id="PTHR43333:SF1">
    <property type="entry name" value="D-ISOMER SPECIFIC 2-HYDROXYACID DEHYDROGENASE NAD-BINDING DOMAIN-CONTAINING PROTEIN"/>
    <property type="match status" value="1"/>
</dbReference>
<dbReference type="GO" id="GO:0051287">
    <property type="term" value="F:NAD binding"/>
    <property type="evidence" value="ECO:0007669"/>
    <property type="project" value="InterPro"/>
</dbReference>
<dbReference type="Pfam" id="PF02826">
    <property type="entry name" value="2-Hacid_dh_C"/>
    <property type="match status" value="1"/>
</dbReference>
<dbReference type="AlphaFoldDB" id="A0A1G6WJJ6"/>
<keyword evidence="2" id="KW-0520">NAD</keyword>
<keyword evidence="1" id="KW-0560">Oxidoreductase</keyword>
<evidence type="ECO:0000256" key="1">
    <source>
        <dbReference type="ARBA" id="ARBA00023002"/>
    </source>
</evidence>
<dbReference type="RefSeq" id="WP_342672068.1">
    <property type="nucleotide sequence ID" value="NZ_FMYH01000009.1"/>
</dbReference>
<proteinExistence type="predicted"/>
<dbReference type="Gene3D" id="3.40.50.720">
    <property type="entry name" value="NAD(P)-binding Rossmann-like Domain"/>
    <property type="match status" value="2"/>
</dbReference>